<evidence type="ECO:0000256" key="1">
    <source>
        <dbReference type="ARBA" id="ARBA00004123"/>
    </source>
</evidence>
<comment type="subcellular location">
    <subcellularLocation>
        <location evidence="1">Nucleus</location>
    </subcellularLocation>
</comment>
<dbReference type="Gene3D" id="1.10.246.20">
    <property type="entry name" value="Coactivator CBP, KIX domain"/>
    <property type="match status" value="1"/>
</dbReference>
<evidence type="ECO:0000259" key="4">
    <source>
        <dbReference type="Pfam" id="PF16987"/>
    </source>
</evidence>
<dbReference type="STRING" id="857342.A0A2T3B9C7"/>
<evidence type="ECO:0000256" key="3">
    <source>
        <dbReference type="SAM" id="MobiDB-lite"/>
    </source>
</evidence>
<keyword evidence="6" id="KW-1185">Reference proteome</keyword>
<dbReference type="EMBL" id="KZ679008">
    <property type="protein sequence ID" value="PSS23442.1"/>
    <property type="molecule type" value="Genomic_DNA"/>
</dbReference>
<dbReference type="GeneID" id="36571733"/>
<feature type="region of interest" description="Disordered" evidence="3">
    <location>
        <begin position="1"/>
        <end position="145"/>
    </location>
</feature>
<evidence type="ECO:0000256" key="2">
    <source>
        <dbReference type="ARBA" id="ARBA00023242"/>
    </source>
</evidence>
<keyword evidence="2" id="KW-0539">Nucleus</keyword>
<dbReference type="RefSeq" id="XP_024723488.1">
    <property type="nucleotide sequence ID" value="XM_024863652.1"/>
</dbReference>
<feature type="domain" description="Mediator complex subunit 15 KIX" evidence="4">
    <location>
        <begin position="191"/>
        <end position="265"/>
    </location>
</feature>
<dbReference type="Proteomes" id="UP000241818">
    <property type="component" value="Unassembled WGS sequence"/>
</dbReference>
<dbReference type="InParanoid" id="A0A2T3B9C7"/>
<dbReference type="InterPro" id="IPR036529">
    <property type="entry name" value="KIX_dom_sf"/>
</dbReference>
<reference evidence="5 6" key="1">
    <citation type="journal article" date="2018" name="New Phytol.">
        <title>Comparative genomics and transcriptomics depict ericoid mycorrhizal fungi as versatile saprotrophs and plant mutualists.</title>
        <authorList>
            <person name="Martino E."/>
            <person name="Morin E."/>
            <person name="Grelet G.A."/>
            <person name="Kuo A."/>
            <person name="Kohler A."/>
            <person name="Daghino S."/>
            <person name="Barry K.W."/>
            <person name="Cichocki N."/>
            <person name="Clum A."/>
            <person name="Dockter R.B."/>
            <person name="Hainaut M."/>
            <person name="Kuo R.C."/>
            <person name="LaButti K."/>
            <person name="Lindahl B.D."/>
            <person name="Lindquist E.A."/>
            <person name="Lipzen A."/>
            <person name="Khouja H.R."/>
            <person name="Magnuson J."/>
            <person name="Murat C."/>
            <person name="Ohm R.A."/>
            <person name="Singer S.W."/>
            <person name="Spatafora J.W."/>
            <person name="Wang M."/>
            <person name="Veneault-Fourrey C."/>
            <person name="Henrissat B."/>
            <person name="Grigoriev I.V."/>
            <person name="Martin F.M."/>
            <person name="Perotto S."/>
        </authorList>
    </citation>
    <scope>NUCLEOTIDE SEQUENCE [LARGE SCALE GENOMIC DNA]</scope>
    <source>
        <strain evidence="5 6">ATCC 22711</strain>
    </source>
</reference>
<dbReference type="OrthoDB" id="3565263at2759"/>
<name>A0A2T3B9C7_AMORE</name>
<proteinExistence type="predicted"/>
<evidence type="ECO:0000313" key="6">
    <source>
        <dbReference type="Proteomes" id="UP000241818"/>
    </source>
</evidence>
<feature type="compositionally biased region" description="Low complexity" evidence="3">
    <location>
        <begin position="120"/>
        <end position="129"/>
    </location>
</feature>
<sequence>MDTSIPLRNHTPASLRQKRASRASIAKSEGVNDDNFRIRKGRAKSKAKETAEKLFQRKSRESILGSQELSHEEMQNTRNLRVQGLRPSASEAAREQLGDEEHSAEYQQQSGMLIQRNHQRQQQQQQQQQESILGGQERSHEEMQDTRNLRVDEFFWRRIEKARDERRAQEFRHIKKSVLQSLEQETGPLSGWQAGVQIQERTLIAQIIENLRHAPNPPDLNKRIQIGIRFEKETFHKSPNKDQYRHEMQLKLDQLRVRRIKGQANMVLPYHQQLQQQAQAHLFISKFSRPVEEPKCKLFMTYTISQDFTTADDLRSKDRLCAIRTRELEIMLR</sequence>
<gene>
    <name evidence="5" type="ORF">M430DRAFT_17364</name>
</gene>
<evidence type="ECO:0000313" key="5">
    <source>
        <dbReference type="EMBL" id="PSS23442.1"/>
    </source>
</evidence>
<organism evidence="5 6">
    <name type="scientific">Amorphotheca resinae ATCC 22711</name>
    <dbReference type="NCBI Taxonomy" id="857342"/>
    <lineage>
        <taxon>Eukaryota</taxon>
        <taxon>Fungi</taxon>
        <taxon>Dikarya</taxon>
        <taxon>Ascomycota</taxon>
        <taxon>Pezizomycotina</taxon>
        <taxon>Leotiomycetes</taxon>
        <taxon>Helotiales</taxon>
        <taxon>Amorphothecaceae</taxon>
        <taxon>Amorphotheca</taxon>
    </lineage>
</organism>
<dbReference type="GO" id="GO:0005634">
    <property type="term" value="C:nucleus"/>
    <property type="evidence" value="ECO:0007669"/>
    <property type="project" value="UniProtKB-SubCell"/>
</dbReference>
<dbReference type="GO" id="GO:0006355">
    <property type="term" value="P:regulation of DNA-templated transcription"/>
    <property type="evidence" value="ECO:0007669"/>
    <property type="project" value="InterPro"/>
</dbReference>
<feature type="compositionally biased region" description="Basic and acidic residues" evidence="3">
    <location>
        <begin position="46"/>
        <end position="61"/>
    </location>
</feature>
<dbReference type="Pfam" id="PF16987">
    <property type="entry name" value="KIX_2"/>
    <property type="match status" value="1"/>
</dbReference>
<dbReference type="InterPro" id="IPR036546">
    <property type="entry name" value="MED15_KIX"/>
</dbReference>
<feature type="compositionally biased region" description="Basic and acidic residues" evidence="3">
    <location>
        <begin position="92"/>
        <end position="104"/>
    </location>
</feature>
<accession>A0A2T3B9C7</accession>
<protein>
    <recommendedName>
        <fullName evidence="4">Mediator complex subunit 15 KIX domain-containing protein</fullName>
    </recommendedName>
</protein>
<dbReference type="AlphaFoldDB" id="A0A2T3B9C7"/>
<dbReference type="GO" id="GO:0003712">
    <property type="term" value="F:transcription coregulator activity"/>
    <property type="evidence" value="ECO:0007669"/>
    <property type="project" value="InterPro"/>
</dbReference>